<accession>A0ACB6Z6V3</accession>
<evidence type="ECO:0000313" key="2">
    <source>
        <dbReference type="Proteomes" id="UP000886501"/>
    </source>
</evidence>
<reference evidence="1" key="2">
    <citation type="journal article" date="2020" name="Nat. Commun.">
        <title>Large-scale genome sequencing of mycorrhizal fungi provides insights into the early evolution of symbiotic traits.</title>
        <authorList>
            <person name="Miyauchi S."/>
            <person name="Kiss E."/>
            <person name="Kuo A."/>
            <person name="Drula E."/>
            <person name="Kohler A."/>
            <person name="Sanchez-Garcia M."/>
            <person name="Morin E."/>
            <person name="Andreopoulos B."/>
            <person name="Barry K.W."/>
            <person name="Bonito G."/>
            <person name="Buee M."/>
            <person name="Carver A."/>
            <person name="Chen C."/>
            <person name="Cichocki N."/>
            <person name="Clum A."/>
            <person name="Culley D."/>
            <person name="Crous P.W."/>
            <person name="Fauchery L."/>
            <person name="Girlanda M."/>
            <person name="Hayes R.D."/>
            <person name="Keri Z."/>
            <person name="LaButti K."/>
            <person name="Lipzen A."/>
            <person name="Lombard V."/>
            <person name="Magnuson J."/>
            <person name="Maillard F."/>
            <person name="Murat C."/>
            <person name="Nolan M."/>
            <person name="Ohm R.A."/>
            <person name="Pangilinan J."/>
            <person name="Pereira M.F."/>
            <person name="Perotto S."/>
            <person name="Peter M."/>
            <person name="Pfister S."/>
            <person name="Riley R."/>
            <person name="Sitrit Y."/>
            <person name="Stielow J.B."/>
            <person name="Szollosi G."/>
            <person name="Zifcakova L."/>
            <person name="Stursova M."/>
            <person name="Spatafora J.W."/>
            <person name="Tedersoo L."/>
            <person name="Vaario L.M."/>
            <person name="Yamada A."/>
            <person name="Yan M."/>
            <person name="Wang P."/>
            <person name="Xu J."/>
            <person name="Bruns T."/>
            <person name="Baldrian P."/>
            <person name="Vilgalys R."/>
            <person name="Dunand C."/>
            <person name="Henrissat B."/>
            <person name="Grigoriev I.V."/>
            <person name="Hibbett D."/>
            <person name="Nagy L.G."/>
            <person name="Martin F.M."/>
        </authorList>
    </citation>
    <scope>NUCLEOTIDE SEQUENCE</scope>
    <source>
        <strain evidence="1">P2</strain>
    </source>
</reference>
<gene>
    <name evidence="1" type="ORF">BDM02DRAFT_3120497</name>
</gene>
<comment type="caution">
    <text evidence="1">The sequence shown here is derived from an EMBL/GenBank/DDBJ whole genome shotgun (WGS) entry which is preliminary data.</text>
</comment>
<reference evidence="1" key="1">
    <citation type="submission" date="2019-10" db="EMBL/GenBank/DDBJ databases">
        <authorList>
            <consortium name="DOE Joint Genome Institute"/>
            <person name="Kuo A."/>
            <person name="Miyauchi S."/>
            <person name="Kiss E."/>
            <person name="Drula E."/>
            <person name="Kohler A."/>
            <person name="Sanchez-Garcia M."/>
            <person name="Andreopoulos B."/>
            <person name="Barry K.W."/>
            <person name="Bonito G."/>
            <person name="Buee M."/>
            <person name="Carver A."/>
            <person name="Chen C."/>
            <person name="Cichocki N."/>
            <person name="Clum A."/>
            <person name="Culley D."/>
            <person name="Crous P.W."/>
            <person name="Fauchery L."/>
            <person name="Girlanda M."/>
            <person name="Hayes R."/>
            <person name="Keri Z."/>
            <person name="Labutti K."/>
            <person name="Lipzen A."/>
            <person name="Lombard V."/>
            <person name="Magnuson J."/>
            <person name="Maillard F."/>
            <person name="Morin E."/>
            <person name="Murat C."/>
            <person name="Nolan M."/>
            <person name="Ohm R."/>
            <person name="Pangilinan J."/>
            <person name="Pereira M."/>
            <person name="Perotto S."/>
            <person name="Peter M."/>
            <person name="Riley R."/>
            <person name="Sitrit Y."/>
            <person name="Stielow B."/>
            <person name="Szollosi G."/>
            <person name="Zifcakova L."/>
            <person name="Stursova M."/>
            <person name="Spatafora J.W."/>
            <person name="Tedersoo L."/>
            <person name="Vaario L.-M."/>
            <person name="Yamada A."/>
            <person name="Yan M."/>
            <person name="Wang P."/>
            <person name="Xu J."/>
            <person name="Bruns T."/>
            <person name="Baldrian P."/>
            <person name="Vilgalys R."/>
            <person name="Henrissat B."/>
            <person name="Grigoriev I.V."/>
            <person name="Hibbett D."/>
            <person name="Nagy L.G."/>
            <person name="Martin F.M."/>
        </authorList>
    </citation>
    <scope>NUCLEOTIDE SEQUENCE</scope>
    <source>
        <strain evidence="1">P2</strain>
    </source>
</reference>
<sequence length="81" mass="8821">MTILEPRTVDNMLPIVGSHSATIAALNADAEALTAIKDKLEITPVKVVFESVIGFLDLARVRVPVLGHFSYSFPDDAVRTR</sequence>
<protein>
    <submittedName>
        <fullName evidence="1">Uncharacterized protein</fullName>
    </submittedName>
</protein>
<keyword evidence="2" id="KW-1185">Reference proteome</keyword>
<evidence type="ECO:0000313" key="1">
    <source>
        <dbReference type="EMBL" id="KAF9645269.1"/>
    </source>
</evidence>
<name>A0ACB6Z6V3_THEGA</name>
<dbReference type="EMBL" id="MU118097">
    <property type="protein sequence ID" value="KAF9645269.1"/>
    <property type="molecule type" value="Genomic_DNA"/>
</dbReference>
<organism evidence="1 2">
    <name type="scientific">Thelephora ganbajun</name>
    <name type="common">Ganba fungus</name>
    <dbReference type="NCBI Taxonomy" id="370292"/>
    <lineage>
        <taxon>Eukaryota</taxon>
        <taxon>Fungi</taxon>
        <taxon>Dikarya</taxon>
        <taxon>Basidiomycota</taxon>
        <taxon>Agaricomycotina</taxon>
        <taxon>Agaricomycetes</taxon>
        <taxon>Thelephorales</taxon>
        <taxon>Thelephoraceae</taxon>
        <taxon>Thelephora</taxon>
    </lineage>
</organism>
<proteinExistence type="predicted"/>
<dbReference type="Proteomes" id="UP000886501">
    <property type="component" value="Unassembled WGS sequence"/>
</dbReference>